<comment type="caution">
    <text evidence="2">The sequence shown here is derived from an EMBL/GenBank/DDBJ whole genome shotgun (WGS) entry which is preliminary data.</text>
</comment>
<evidence type="ECO:0000259" key="1">
    <source>
        <dbReference type="Pfam" id="PF01965"/>
    </source>
</evidence>
<evidence type="ECO:0000313" key="3">
    <source>
        <dbReference type="Proteomes" id="UP000006073"/>
    </source>
</evidence>
<dbReference type="Proteomes" id="UP000006073">
    <property type="component" value="Unassembled WGS sequence"/>
</dbReference>
<dbReference type="EMBL" id="ALWO02000037">
    <property type="protein sequence ID" value="EOZ95586.1"/>
    <property type="molecule type" value="Genomic_DNA"/>
</dbReference>
<proteinExistence type="predicted"/>
<dbReference type="PANTHER" id="PTHR43130:SF3">
    <property type="entry name" value="HTH-TYPE TRANSCRIPTIONAL REGULATOR RV1931C"/>
    <property type="match status" value="1"/>
</dbReference>
<accession>S2DU55</accession>
<evidence type="ECO:0000313" key="2">
    <source>
        <dbReference type="EMBL" id="EOZ95586.1"/>
    </source>
</evidence>
<name>S2DU55_INDAL</name>
<dbReference type="SUPFAM" id="SSF52317">
    <property type="entry name" value="Class I glutamine amidotransferase-like"/>
    <property type="match status" value="1"/>
</dbReference>
<dbReference type="InterPro" id="IPR002818">
    <property type="entry name" value="DJ-1/PfpI"/>
</dbReference>
<dbReference type="AlphaFoldDB" id="S2DU55"/>
<dbReference type="Pfam" id="PF01965">
    <property type="entry name" value="DJ-1_PfpI"/>
    <property type="match status" value="1"/>
</dbReference>
<dbReference type="InterPro" id="IPR029062">
    <property type="entry name" value="Class_I_gatase-like"/>
</dbReference>
<feature type="domain" description="DJ-1/PfpI" evidence="1">
    <location>
        <begin position="7"/>
        <end position="176"/>
    </location>
</feature>
<reference evidence="2 3" key="1">
    <citation type="journal article" date="2013" name="Genome Announc.">
        <title>Draft Genome Sequence of Indibacter alkaliphilus Strain LW1T, Isolated from Lonar Lake, a Haloalkaline Lake in the Buldana District of Maharashtra, India.</title>
        <authorList>
            <person name="Singh A."/>
            <person name="Kumar Jangir P."/>
            <person name="Sharma R."/>
            <person name="Singh A."/>
            <person name="Kumar Pinnaka A."/>
            <person name="Shivaji S."/>
        </authorList>
    </citation>
    <scope>NUCLEOTIDE SEQUENCE [LARGE SCALE GENOMIC DNA]</scope>
    <source>
        <strain evidence="3">CCUG 57479 / KCTC 22604 / LW1</strain>
    </source>
</reference>
<dbReference type="OrthoDB" id="6382410at2"/>
<dbReference type="eggNOG" id="COG4977">
    <property type="taxonomic scope" value="Bacteria"/>
</dbReference>
<dbReference type="CDD" id="cd03139">
    <property type="entry name" value="GATase1_PfpI_2"/>
    <property type="match status" value="1"/>
</dbReference>
<protein>
    <submittedName>
        <fullName evidence="2">ThiJ/PfpI family protein</fullName>
    </submittedName>
</protein>
<sequence length="194" mass="21350">MSEKKLRVIILLFDDVEVLDFAGPFEVFSVTAQLSDYRKLEVKTVTKSGQGIIAKNGLRVTPDCGLEEVQQADILVLPGGDGSKIIAKDEEVLDWVKKITMNSQVTMSVCSGARILARLGYLDGKPFTTHQSVFDDILKISPKAIAMKNKRFVDNGKVMTAAGVAAGIDLSLYVVEKIFGEEPKKQTANYMEYK</sequence>
<dbReference type="PANTHER" id="PTHR43130">
    <property type="entry name" value="ARAC-FAMILY TRANSCRIPTIONAL REGULATOR"/>
    <property type="match status" value="1"/>
</dbReference>
<gene>
    <name evidence="2" type="ORF">A33Q_2948</name>
</gene>
<dbReference type="RefSeq" id="WP_009033355.1">
    <property type="nucleotide sequence ID" value="NZ_ALWO02000037.1"/>
</dbReference>
<dbReference type="STRING" id="1189612.A33Q_2948"/>
<dbReference type="InterPro" id="IPR052158">
    <property type="entry name" value="INH-QAR"/>
</dbReference>
<dbReference type="Gene3D" id="3.40.50.880">
    <property type="match status" value="1"/>
</dbReference>
<organism evidence="2 3">
    <name type="scientific">Indibacter alkaliphilus (strain CCUG 57479 / KCTC 22604 / LW1)</name>
    <dbReference type="NCBI Taxonomy" id="1189612"/>
    <lineage>
        <taxon>Bacteria</taxon>
        <taxon>Pseudomonadati</taxon>
        <taxon>Bacteroidota</taxon>
        <taxon>Cytophagia</taxon>
        <taxon>Cytophagales</taxon>
        <taxon>Cyclobacteriaceae</taxon>
    </lineage>
</organism>
<keyword evidence="3" id="KW-1185">Reference proteome</keyword>